<dbReference type="RefSeq" id="WP_263433408.1">
    <property type="nucleotide sequence ID" value="NZ_CP104956.1"/>
</dbReference>
<sequence>MAVLFLVKFRKTSQPIQHSNYGRSYSLACNVDQKKLKEFLMGSLPKLFFPGLKKQLEARDLFSVESCPTFENAGR</sequence>
<geneLocation type="plasmid" evidence="1">
    <name>pCPsc18-2783-KPC2</name>
</geneLocation>
<evidence type="ECO:0000313" key="1">
    <source>
        <dbReference type="EMBL" id="UYA94815.1"/>
    </source>
</evidence>
<dbReference type="AlphaFoldDB" id="A0A9Q9T1C1"/>
<accession>A0A9Q9T1C1</accession>
<proteinExistence type="predicted"/>
<gene>
    <name evidence="1" type="ORF">KKU99_p00490</name>
</gene>
<organism evidence="1">
    <name type="scientific">Citrobacter portucalensis</name>
    <dbReference type="NCBI Taxonomy" id="1639133"/>
    <lineage>
        <taxon>Bacteria</taxon>
        <taxon>Pseudomonadati</taxon>
        <taxon>Pseudomonadota</taxon>
        <taxon>Gammaproteobacteria</taxon>
        <taxon>Enterobacterales</taxon>
        <taxon>Enterobacteriaceae</taxon>
        <taxon>Citrobacter</taxon>
        <taxon>Citrobacter freundii complex</taxon>
    </lineage>
</organism>
<dbReference type="EMBL" id="CP104956">
    <property type="protein sequence ID" value="UYA94815.1"/>
    <property type="molecule type" value="Genomic_DNA"/>
</dbReference>
<name>A0A9Q9T1C1_9ENTR</name>
<protein>
    <submittedName>
        <fullName evidence="1">Uncharacterized protein</fullName>
    </submittedName>
</protein>
<reference evidence="1" key="1">
    <citation type="submission" date="2022-09" db="EMBL/GenBank/DDBJ databases">
        <title>Emergence of IncN[pMLST15] plasmids harboring a novel non-Tn4401-elements driving KPC-2 carbapenem-resistance.</title>
        <authorList>
            <person name="Yao Y."/>
            <person name="Falgenhauer L."/>
            <person name="Falgenhauer J."/>
            <person name="Imirzalioglu C."/>
            <person name="Chakraborty T."/>
        </authorList>
    </citation>
    <scope>NUCLEOTIDE SEQUENCE</scope>
    <source>
        <strain evidence="1">Sc18412783</strain>
        <plasmid evidence="1">pCPsc18-2783-KPC2</plasmid>
    </source>
</reference>
<keyword evidence="1" id="KW-0614">Plasmid</keyword>